<dbReference type="Gene3D" id="1.10.10.10">
    <property type="entry name" value="Winged helix-like DNA-binding domain superfamily/Winged helix DNA-binding domain"/>
    <property type="match status" value="1"/>
</dbReference>
<dbReference type="PANTHER" id="PTHR16305:SF35">
    <property type="entry name" value="TRANSCRIPTIONAL ACTIVATOR DOMAIN"/>
    <property type="match status" value="1"/>
</dbReference>
<sequence>MPVTLYGREYEQAVVDGLLADARRGTSGVLVLRGEPGIGKTALLDHAADAATGHGMRLIRATGVEYEAELPFAALHLLLGADFGRLAAALPEPQRRALEGAFGLTAASGAPRSSDRLLTGLAVLTLLAELAEEQPLLCVVDDAQWLDHASTEALLLAARRLQAEPVALLFAAREGEGAFPARGLPELRLEGLTAEASGRLLDARSAACAAPTPAVRARLLAEAHGNPLALTELPLALAAETRAAGTRAAETGATAPEPSGPATSLGPAGAVPLTTRLQIAFHGQVSRLPAATQTLLLLAAAEENGDPEVLRRAAGHLGLAIDDLGPAEDAGLVRLVGRVAFRHPLLRAAVYQRAPLAQRIAAHRALADALDTAGPGGGDTENADRRAWHLAIAAPGPDEEIARALERAAFRAHERGGHAEAAAAIERAARLTPDPATAARRWTLAAEAALESGDLAHAHTLAARAEARITANGPGDPEQGADPGGPGTGLAADGSAAALLRTLRHVQATARFLQGDFPSACRLLVRNAETTAPADPQQAARMLLQAFHAAWYLGEEPLREVTGALAALDLPEQDAVGPLARYVVAAVRPVLGEPSGPLPGVDETVETARRNGAMVPWDVVQVCGASLILGRDAETYRLAAALAADARARGGFGQLPTILFFLAEAELFHGRPRDALAGATEALRIARDTGQRQWTSQLTAFLAHLAAVEGDADACRRLADEALAVTGQGAAAAIAPGTPWAQWALGLLDLGAGRAREALDRLEALANGPMRHHVSATRAIPDLVEAAVRLGCPERAAGPLAYFRRWAELTGQPWAEALALRCRALVAEADDEAQTSYERALALYGGDTGGERPFERARTALLHGEWLRRGRRRTRARVPLREAIEVFERLGATPWAERARAELDATGESVPRGGAAGPAGLTPQESQIVRLAARGLSNRDIAAQLFLSPRTVGYHLYKAYPKLGVAARGELADLPELAELAGPAA</sequence>
<dbReference type="Pfam" id="PF00196">
    <property type="entry name" value="GerE"/>
    <property type="match status" value="1"/>
</dbReference>
<protein>
    <submittedName>
        <fullName evidence="5">AAA family ATPase</fullName>
    </submittedName>
</protein>
<evidence type="ECO:0000256" key="2">
    <source>
        <dbReference type="ARBA" id="ARBA00022840"/>
    </source>
</evidence>
<dbReference type="PANTHER" id="PTHR16305">
    <property type="entry name" value="TESTICULAR SOLUBLE ADENYLYL CYCLASE"/>
    <property type="match status" value="1"/>
</dbReference>
<accession>A0ABS7QQL9</accession>
<dbReference type="InterPro" id="IPR027417">
    <property type="entry name" value="P-loop_NTPase"/>
</dbReference>
<dbReference type="SUPFAM" id="SSF46894">
    <property type="entry name" value="C-terminal effector domain of the bipartite response regulators"/>
    <property type="match status" value="1"/>
</dbReference>
<evidence type="ECO:0000313" key="5">
    <source>
        <dbReference type="EMBL" id="MBY8884959.1"/>
    </source>
</evidence>
<dbReference type="PRINTS" id="PR00038">
    <property type="entry name" value="HTHLUXR"/>
</dbReference>
<feature type="region of interest" description="Disordered" evidence="3">
    <location>
        <begin position="470"/>
        <end position="492"/>
    </location>
</feature>
<name>A0ABS7QQL9_9ACTN</name>
<dbReference type="SUPFAM" id="SSF48452">
    <property type="entry name" value="TPR-like"/>
    <property type="match status" value="1"/>
</dbReference>
<dbReference type="SUPFAM" id="SSF52540">
    <property type="entry name" value="P-loop containing nucleoside triphosphate hydrolases"/>
    <property type="match status" value="1"/>
</dbReference>
<dbReference type="SMART" id="SM00421">
    <property type="entry name" value="HTH_LUXR"/>
    <property type="match status" value="1"/>
</dbReference>
<dbReference type="EMBL" id="JAINVZ010000004">
    <property type="protein sequence ID" value="MBY8884959.1"/>
    <property type="molecule type" value="Genomic_DNA"/>
</dbReference>
<dbReference type="InterPro" id="IPR036388">
    <property type="entry name" value="WH-like_DNA-bd_sf"/>
</dbReference>
<feature type="region of interest" description="Disordered" evidence="3">
    <location>
        <begin position="244"/>
        <end position="268"/>
    </location>
</feature>
<keyword evidence="1" id="KW-0547">Nucleotide-binding</keyword>
<organism evidence="5 6">
    <name type="scientific">Streptantibioticus parmotrematis</name>
    <dbReference type="NCBI Taxonomy" id="2873249"/>
    <lineage>
        <taxon>Bacteria</taxon>
        <taxon>Bacillati</taxon>
        <taxon>Actinomycetota</taxon>
        <taxon>Actinomycetes</taxon>
        <taxon>Kitasatosporales</taxon>
        <taxon>Streptomycetaceae</taxon>
        <taxon>Streptantibioticus</taxon>
    </lineage>
</organism>
<dbReference type="InterPro" id="IPR016032">
    <property type="entry name" value="Sig_transdc_resp-reg_C-effctor"/>
</dbReference>
<reference evidence="5 6" key="1">
    <citation type="submission" date="2021-08" db="EMBL/GenBank/DDBJ databases">
        <title>Streptomyces sp. PTM05 isolated from lichen.</title>
        <authorList>
            <person name="Somphong A."/>
            <person name="Phongsopitanun W."/>
            <person name="Tanasupawat S."/>
        </authorList>
    </citation>
    <scope>NUCLEOTIDE SEQUENCE [LARGE SCALE GENOMIC DNA]</scope>
    <source>
        <strain evidence="5 6">Ptm05</strain>
    </source>
</reference>
<dbReference type="RefSeq" id="WP_222975845.1">
    <property type="nucleotide sequence ID" value="NZ_JAINVZ010000004.1"/>
</dbReference>
<dbReference type="CDD" id="cd06170">
    <property type="entry name" value="LuxR_C_like"/>
    <property type="match status" value="1"/>
</dbReference>
<evidence type="ECO:0000256" key="3">
    <source>
        <dbReference type="SAM" id="MobiDB-lite"/>
    </source>
</evidence>
<proteinExistence type="predicted"/>
<evidence type="ECO:0000313" key="6">
    <source>
        <dbReference type="Proteomes" id="UP001198565"/>
    </source>
</evidence>
<gene>
    <name evidence="5" type="ORF">K7472_08870</name>
</gene>
<dbReference type="PROSITE" id="PS50043">
    <property type="entry name" value="HTH_LUXR_2"/>
    <property type="match status" value="1"/>
</dbReference>
<dbReference type="Proteomes" id="UP001198565">
    <property type="component" value="Unassembled WGS sequence"/>
</dbReference>
<comment type="caution">
    <text evidence="5">The sequence shown here is derived from an EMBL/GenBank/DDBJ whole genome shotgun (WGS) entry which is preliminary data.</text>
</comment>
<evidence type="ECO:0000256" key="1">
    <source>
        <dbReference type="ARBA" id="ARBA00022741"/>
    </source>
</evidence>
<feature type="domain" description="HTH luxR-type" evidence="4">
    <location>
        <begin position="914"/>
        <end position="979"/>
    </location>
</feature>
<dbReference type="InterPro" id="IPR011990">
    <property type="entry name" value="TPR-like_helical_dom_sf"/>
</dbReference>
<keyword evidence="6" id="KW-1185">Reference proteome</keyword>
<keyword evidence="2" id="KW-0067">ATP-binding</keyword>
<dbReference type="InterPro" id="IPR041664">
    <property type="entry name" value="AAA_16"/>
</dbReference>
<dbReference type="Pfam" id="PF13191">
    <property type="entry name" value="AAA_16"/>
    <property type="match status" value="1"/>
</dbReference>
<dbReference type="InterPro" id="IPR000792">
    <property type="entry name" value="Tscrpt_reg_LuxR_C"/>
</dbReference>
<feature type="compositionally biased region" description="Low complexity" evidence="3">
    <location>
        <begin position="244"/>
        <end position="257"/>
    </location>
</feature>
<evidence type="ECO:0000259" key="4">
    <source>
        <dbReference type="PROSITE" id="PS50043"/>
    </source>
</evidence>